<sequence>MDGRLGQASDIEPSSSLSSTSHSVENVTDTGSLLQVVEKLVSDDIEKEKEMPSLLQDSIGVDVVDIACGLDHSLILSRSGSSLSCGNNTYGRRKQNYQLGKSYVNHVPSKVVGLEGGDTMLVCGGHVHSLALSSMKEMWAWGCGKNRRLELGSSRYEAKPTLVECLQEMEVIQISLGLNNSLVLVASHSR</sequence>
<protein>
    <recommendedName>
        <fullName evidence="6">Regulator of chromosome condensation 1/beta-lactamase-inhibitor protein II</fullName>
    </recommendedName>
</protein>
<dbReference type="eggNOG" id="KOG1426">
    <property type="taxonomic scope" value="Eukaryota"/>
</dbReference>
<dbReference type="InterPro" id="IPR000408">
    <property type="entry name" value="Reg_chr_condens"/>
</dbReference>
<accession>W1PQX9</accession>
<dbReference type="STRING" id="13333.W1PQX9"/>
<keyword evidence="5" id="KW-1185">Reference proteome</keyword>
<dbReference type="InterPro" id="IPR051210">
    <property type="entry name" value="Ub_ligase/GEF_domain"/>
</dbReference>
<evidence type="ECO:0000313" key="4">
    <source>
        <dbReference type="EMBL" id="ERN10116.1"/>
    </source>
</evidence>
<dbReference type="Proteomes" id="UP000017836">
    <property type="component" value="Unassembled WGS sequence"/>
</dbReference>
<dbReference type="PROSITE" id="PS50012">
    <property type="entry name" value="RCC1_3"/>
    <property type="match status" value="1"/>
</dbReference>
<dbReference type="HOGENOM" id="CLU_1429844_0_0_1"/>
<evidence type="ECO:0000256" key="1">
    <source>
        <dbReference type="ARBA" id="ARBA00022737"/>
    </source>
</evidence>
<name>W1PQX9_AMBTC</name>
<organism evidence="4 5">
    <name type="scientific">Amborella trichopoda</name>
    <dbReference type="NCBI Taxonomy" id="13333"/>
    <lineage>
        <taxon>Eukaryota</taxon>
        <taxon>Viridiplantae</taxon>
        <taxon>Streptophyta</taxon>
        <taxon>Embryophyta</taxon>
        <taxon>Tracheophyta</taxon>
        <taxon>Spermatophyta</taxon>
        <taxon>Magnoliopsida</taxon>
        <taxon>Amborellales</taxon>
        <taxon>Amborellaceae</taxon>
        <taxon>Amborella</taxon>
    </lineage>
</organism>
<dbReference type="Gene3D" id="2.130.10.30">
    <property type="entry name" value="Regulator of chromosome condensation 1/beta-lactamase-inhibitor protein II"/>
    <property type="match status" value="1"/>
</dbReference>
<dbReference type="AlphaFoldDB" id="W1PQX9"/>
<dbReference type="InterPro" id="IPR009091">
    <property type="entry name" value="RCC1/BLIP-II"/>
</dbReference>
<dbReference type="Pfam" id="PF13540">
    <property type="entry name" value="RCC1_2"/>
    <property type="match status" value="1"/>
</dbReference>
<dbReference type="PANTHER" id="PTHR22870">
    <property type="entry name" value="REGULATOR OF CHROMOSOME CONDENSATION"/>
    <property type="match status" value="1"/>
</dbReference>
<dbReference type="SUPFAM" id="SSF50985">
    <property type="entry name" value="RCC1/BLIP-II"/>
    <property type="match status" value="1"/>
</dbReference>
<proteinExistence type="predicted"/>
<reference evidence="5" key="1">
    <citation type="journal article" date="2013" name="Science">
        <title>The Amborella genome and the evolution of flowering plants.</title>
        <authorList>
            <consortium name="Amborella Genome Project"/>
        </authorList>
    </citation>
    <scope>NUCLEOTIDE SEQUENCE [LARGE SCALE GENOMIC DNA]</scope>
</reference>
<evidence type="ECO:0008006" key="6">
    <source>
        <dbReference type="Google" id="ProtNLM"/>
    </source>
</evidence>
<dbReference type="Pfam" id="PF00415">
    <property type="entry name" value="RCC1"/>
    <property type="match status" value="1"/>
</dbReference>
<keyword evidence="1" id="KW-0677">Repeat</keyword>
<feature type="compositionally biased region" description="Low complexity" evidence="3">
    <location>
        <begin position="9"/>
        <end position="23"/>
    </location>
</feature>
<dbReference type="PANTHER" id="PTHR22870:SF408">
    <property type="entry name" value="OS09G0560450 PROTEIN"/>
    <property type="match status" value="1"/>
</dbReference>
<evidence type="ECO:0000313" key="5">
    <source>
        <dbReference type="Proteomes" id="UP000017836"/>
    </source>
</evidence>
<feature type="region of interest" description="Disordered" evidence="3">
    <location>
        <begin position="1"/>
        <end position="28"/>
    </location>
</feature>
<dbReference type="EMBL" id="KI392972">
    <property type="protein sequence ID" value="ERN10116.1"/>
    <property type="molecule type" value="Genomic_DNA"/>
</dbReference>
<dbReference type="Gramene" id="ERN10116">
    <property type="protein sequence ID" value="ERN10116"/>
    <property type="gene ID" value="AMTR_s00169p00024450"/>
</dbReference>
<feature type="repeat" description="RCC1" evidence="2">
    <location>
        <begin position="136"/>
        <end position="187"/>
    </location>
</feature>
<evidence type="ECO:0000256" key="3">
    <source>
        <dbReference type="SAM" id="MobiDB-lite"/>
    </source>
</evidence>
<evidence type="ECO:0000256" key="2">
    <source>
        <dbReference type="PROSITE-ProRule" id="PRU00235"/>
    </source>
</evidence>
<gene>
    <name evidence="4" type="ORF">AMTR_s00169p00024450</name>
</gene>